<keyword evidence="3 5" id="KW-0378">Hydrolase</keyword>
<dbReference type="GO" id="GO:0004252">
    <property type="term" value="F:serine-type endopeptidase activity"/>
    <property type="evidence" value="ECO:0000318"/>
    <property type="project" value="GO_Central"/>
</dbReference>
<dbReference type="PANTHER" id="PTHR43806:SF41">
    <property type="entry name" value="PEPTIDASE S8_S53 DOMAIN-CONTAINING PROTEIN"/>
    <property type="match status" value="1"/>
</dbReference>
<dbReference type="InterPro" id="IPR050131">
    <property type="entry name" value="Peptidase_S8_subtilisin-like"/>
</dbReference>
<feature type="active site" description="Charge relay system" evidence="5">
    <location>
        <position position="300"/>
    </location>
</feature>
<dbReference type="dictyBase" id="DDB_G0269018"/>
<gene>
    <name evidence="8" type="ORF">DDB_G0269018</name>
</gene>
<feature type="active site" description="Charge relay system" evidence="5">
    <location>
        <position position="257"/>
    </location>
</feature>
<feature type="signal peptide" evidence="6">
    <location>
        <begin position="1"/>
        <end position="24"/>
    </location>
</feature>
<dbReference type="SUPFAM" id="SSF52743">
    <property type="entry name" value="Subtilisin-like"/>
    <property type="match status" value="1"/>
</dbReference>
<dbReference type="EMBL" id="AAFI02000004">
    <property type="protein sequence ID" value="EAL73098.1"/>
    <property type="molecule type" value="Genomic_DNA"/>
</dbReference>
<feature type="chain" id="PRO_5004250663" description="Peptidase S8/S53 domain-containing protein" evidence="6">
    <location>
        <begin position="25"/>
        <end position="703"/>
    </location>
</feature>
<evidence type="ECO:0000256" key="1">
    <source>
        <dbReference type="ARBA" id="ARBA00011073"/>
    </source>
</evidence>
<dbReference type="Proteomes" id="UP000002195">
    <property type="component" value="Unassembled WGS sequence"/>
</dbReference>
<dbReference type="SMR" id="Q55EK1"/>
<dbReference type="InterPro" id="IPR015500">
    <property type="entry name" value="Peptidase_S8_subtilisin-rel"/>
</dbReference>
<dbReference type="GO" id="GO:0006508">
    <property type="term" value="P:proteolysis"/>
    <property type="evidence" value="ECO:0007669"/>
    <property type="project" value="UniProtKB-KW"/>
</dbReference>
<evidence type="ECO:0000313" key="9">
    <source>
        <dbReference type="Proteomes" id="UP000002195"/>
    </source>
</evidence>
<dbReference type="PROSITE" id="PS51892">
    <property type="entry name" value="SUBTILASE"/>
    <property type="match status" value="1"/>
</dbReference>
<dbReference type="VEuPathDB" id="AmoebaDB:DDB_G0269018"/>
<keyword evidence="2 5" id="KW-0645">Protease</keyword>
<protein>
    <recommendedName>
        <fullName evidence="7">Peptidase S8/S53 domain-containing protein</fullName>
    </recommendedName>
</protein>
<dbReference type="PANTHER" id="PTHR43806">
    <property type="entry name" value="PEPTIDASE S8"/>
    <property type="match status" value="1"/>
</dbReference>
<feature type="domain" description="Peptidase S8/S53" evidence="7">
    <location>
        <begin position="248"/>
        <end position="507"/>
    </location>
</feature>
<name>Q55EK1_DICDI</name>
<dbReference type="KEGG" id="ddi:DDB_G0269018"/>
<dbReference type="CDD" id="cd07493">
    <property type="entry name" value="Peptidases_S8_9"/>
    <property type="match status" value="1"/>
</dbReference>
<dbReference type="OMA" id="LARITIF"/>
<dbReference type="PhylomeDB" id="Q55EK1"/>
<proteinExistence type="inferred from homology"/>
<dbReference type="FunCoup" id="Q55EK1">
    <property type="interactions" value="37"/>
</dbReference>
<organism evidence="8 9">
    <name type="scientific">Dictyostelium discoideum</name>
    <name type="common">Social amoeba</name>
    <dbReference type="NCBI Taxonomy" id="44689"/>
    <lineage>
        <taxon>Eukaryota</taxon>
        <taxon>Amoebozoa</taxon>
        <taxon>Evosea</taxon>
        <taxon>Eumycetozoa</taxon>
        <taxon>Dictyostelia</taxon>
        <taxon>Dictyosteliales</taxon>
        <taxon>Dictyosteliaceae</taxon>
        <taxon>Dictyostelium</taxon>
    </lineage>
</organism>
<dbReference type="RefSeq" id="XP_647019.1">
    <property type="nucleotide sequence ID" value="XM_641927.1"/>
</dbReference>
<comment type="similarity">
    <text evidence="1 5">Belongs to the peptidase S8 family.</text>
</comment>
<keyword evidence="9" id="KW-1185">Reference proteome</keyword>
<feature type="active site" description="Charge relay system" evidence="5">
    <location>
        <position position="474"/>
    </location>
</feature>
<sequence>MNQNFGFKLFFLFFFFYFFFGINCSQQQQKQELQNKNYNNILNYLNETFNNNNNNNDKSNINNNLNNNNNIKLWVFFNSKEIIKVNNNNHNDIKLKIGINNESIKRRSKLLKKQIIDDTDLPVSENYINQILQCNNKIVKLGYKSNWLNSISISLLFDDTDKVSSASSSFSPLSRIEIIENITKCIVLKPFVEKIDIVSKLKKVKESETVTPTPPLESTSVNETFYGKSADGIKQISMDKLIEMGLDGSGVVILIIDDGFYKDHQCFKKLRILGELNLDQQSPHMNDTQDRPMMEEDHDHGTATLSVLSCDMPGVMIGGARNASYLLARITIFDEIDSYIEEDQWVVALEWGEKMGADLVSSSLSYLLSFNYSFAGLDGKTSHTTIATNLASSKGVLIVNSMGNNDFSIYGAPNDGENVISVGAVDRRGNMAYFSSIGPTADGRIKPDTLALGIDIYVASISGPSNFTRMSGTSFSCPLVASAIALLMQAKPNWTSTQLHEAVIDSCEWSIYPHYYMGWGIFNVSKALSYKPIPMNNTCFNNCNSSGLCCKISNNNFNNNNNSLSTHSTSSSSISQQNYFNSCNCANAYYGRYCQYKRIECGYRCKYDFLGETKCQKNNFNDKISFRCIKSSQYNNSIVNFDPYKIPTTCKIIGDTRPNQNKFINDDNDNDDNNNSSNNNNNNNFNLFNNYLFKLFILILILI</sequence>
<reference evidence="8 9" key="1">
    <citation type="journal article" date="2005" name="Nature">
        <title>The genome of the social amoeba Dictyostelium discoideum.</title>
        <authorList>
            <consortium name="The Dictyostelium discoideum Sequencing Consortium"/>
            <person name="Eichinger L."/>
            <person name="Pachebat J.A."/>
            <person name="Glockner G."/>
            <person name="Rajandream M.A."/>
            <person name="Sucgang R."/>
            <person name="Berriman M."/>
            <person name="Song J."/>
            <person name="Olsen R."/>
            <person name="Szafranski K."/>
            <person name="Xu Q."/>
            <person name="Tunggal B."/>
            <person name="Kummerfeld S."/>
            <person name="Madera M."/>
            <person name="Konfortov B.A."/>
            <person name="Rivero F."/>
            <person name="Bankier A.T."/>
            <person name="Lehmann R."/>
            <person name="Hamlin N."/>
            <person name="Davies R."/>
            <person name="Gaudet P."/>
            <person name="Fey P."/>
            <person name="Pilcher K."/>
            <person name="Chen G."/>
            <person name="Saunders D."/>
            <person name="Sodergren E."/>
            <person name="Davis P."/>
            <person name="Kerhornou A."/>
            <person name="Nie X."/>
            <person name="Hall N."/>
            <person name="Anjard C."/>
            <person name="Hemphill L."/>
            <person name="Bason N."/>
            <person name="Farbrother P."/>
            <person name="Desany B."/>
            <person name="Just E."/>
            <person name="Morio T."/>
            <person name="Rost R."/>
            <person name="Churcher C."/>
            <person name="Cooper J."/>
            <person name="Haydock S."/>
            <person name="van Driessche N."/>
            <person name="Cronin A."/>
            <person name="Goodhead I."/>
            <person name="Muzny D."/>
            <person name="Mourier T."/>
            <person name="Pain A."/>
            <person name="Lu M."/>
            <person name="Harper D."/>
            <person name="Lindsay R."/>
            <person name="Hauser H."/>
            <person name="James K."/>
            <person name="Quiles M."/>
            <person name="Madan Babu M."/>
            <person name="Saito T."/>
            <person name="Buchrieser C."/>
            <person name="Wardroper A."/>
            <person name="Felder M."/>
            <person name="Thangavelu M."/>
            <person name="Johnson D."/>
            <person name="Knights A."/>
            <person name="Loulseged H."/>
            <person name="Mungall K."/>
            <person name="Oliver K."/>
            <person name="Price C."/>
            <person name="Quail M.A."/>
            <person name="Urushihara H."/>
            <person name="Hernandez J."/>
            <person name="Rabbinowitsch E."/>
            <person name="Steffen D."/>
            <person name="Sanders M."/>
            <person name="Ma J."/>
            <person name="Kohara Y."/>
            <person name="Sharp S."/>
            <person name="Simmonds M."/>
            <person name="Spiegler S."/>
            <person name="Tivey A."/>
            <person name="Sugano S."/>
            <person name="White B."/>
            <person name="Walker D."/>
            <person name="Woodward J."/>
            <person name="Winckler T."/>
            <person name="Tanaka Y."/>
            <person name="Shaulsky G."/>
            <person name="Schleicher M."/>
            <person name="Weinstock G."/>
            <person name="Rosenthal A."/>
            <person name="Cox E.C."/>
            <person name="Chisholm R.L."/>
            <person name="Gibbs R."/>
            <person name="Loomis W.F."/>
            <person name="Platzer M."/>
            <person name="Kay R.R."/>
            <person name="Williams J."/>
            <person name="Dear P.H."/>
            <person name="Noegel A.A."/>
            <person name="Barrell B."/>
            <person name="Kuspa A."/>
        </authorList>
    </citation>
    <scope>NUCLEOTIDE SEQUENCE [LARGE SCALE GENOMIC DNA]</scope>
    <source>
        <strain evidence="8 9">AX4</strain>
    </source>
</reference>
<dbReference type="AlphaFoldDB" id="Q55EK1"/>
<dbReference type="GlyGen" id="Q55EK1">
    <property type="glycosylation" value="2 sites"/>
</dbReference>
<evidence type="ECO:0000256" key="3">
    <source>
        <dbReference type="ARBA" id="ARBA00022801"/>
    </source>
</evidence>
<evidence type="ECO:0000256" key="2">
    <source>
        <dbReference type="ARBA" id="ARBA00022670"/>
    </source>
</evidence>
<dbReference type="eggNOG" id="KOG4266">
    <property type="taxonomic scope" value="Eukaryota"/>
</dbReference>
<dbReference type="InterPro" id="IPR000209">
    <property type="entry name" value="Peptidase_S8/S53_dom"/>
</dbReference>
<dbReference type="PRINTS" id="PR00723">
    <property type="entry name" value="SUBTILISIN"/>
</dbReference>
<dbReference type="Pfam" id="PF00082">
    <property type="entry name" value="Peptidase_S8"/>
    <property type="match status" value="1"/>
</dbReference>
<dbReference type="PaxDb" id="44689-DDB0202358"/>
<dbReference type="FunFam" id="3.40.50.200:FF:000030">
    <property type="entry name" value="Uncharacterized protein"/>
    <property type="match status" value="1"/>
</dbReference>
<evidence type="ECO:0000259" key="7">
    <source>
        <dbReference type="Pfam" id="PF00082"/>
    </source>
</evidence>
<accession>Q55EK1</accession>
<evidence type="ECO:0000313" key="8">
    <source>
        <dbReference type="EMBL" id="EAL73098.1"/>
    </source>
</evidence>
<evidence type="ECO:0000256" key="6">
    <source>
        <dbReference type="SAM" id="SignalP"/>
    </source>
</evidence>
<evidence type="ECO:0000256" key="4">
    <source>
        <dbReference type="ARBA" id="ARBA00022825"/>
    </source>
</evidence>
<dbReference type="InterPro" id="IPR036852">
    <property type="entry name" value="Peptidase_S8/S53_dom_sf"/>
</dbReference>
<dbReference type="HOGENOM" id="CLU_405698_0_0_1"/>
<keyword evidence="6" id="KW-0732">Signal</keyword>
<dbReference type="InParanoid" id="Q55EK1"/>
<dbReference type="GeneID" id="8616712"/>
<evidence type="ECO:0000256" key="5">
    <source>
        <dbReference type="PROSITE-ProRule" id="PRU01240"/>
    </source>
</evidence>
<dbReference type="Gene3D" id="3.40.50.200">
    <property type="entry name" value="Peptidase S8/S53 domain"/>
    <property type="match status" value="1"/>
</dbReference>
<comment type="caution">
    <text evidence="8">The sequence shown here is derived from an EMBL/GenBank/DDBJ whole genome shotgun (WGS) entry which is preliminary data.</text>
</comment>
<keyword evidence="4 5" id="KW-0720">Serine protease</keyword>